<feature type="region of interest" description="Disordered" evidence="1">
    <location>
        <begin position="306"/>
        <end position="376"/>
    </location>
</feature>
<evidence type="ECO:0000256" key="1">
    <source>
        <dbReference type="SAM" id="MobiDB-lite"/>
    </source>
</evidence>
<evidence type="ECO:0000313" key="4">
    <source>
        <dbReference type="Proteomes" id="UP000192927"/>
    </source>
</evidence>
<feature type="compositionally biased region" description="Low complexity" evidence="1">
    <location>
        <begin position="354"/>
        <end position="369"/>
    </location>
</feature>
<feature type="region of interest" description="Disordered" evidence="1">
    <location>
        <begin position="1"/>
        <end position="52"/>
    </location>
</feature>
<dbReference type="Pfam" id="PF08550">
    <property type="entry name" value="GATA_AreA"/>
    <property type="match status" value="1"/>
</dbReference>
<name>A0A1W5DC97_9LECA</name>
<feature type="region of interest" description="Disordered" evidence="1">
    <location>
        <begin position="459"/>
        <end position="496"/>
    </location>
</feature>
<feature type="compositionally biased region" description="Polar residues" evidence="1">
    <location>
        <begin position="1"/>
        <end position="12"/>
    </location>
</feature>
<feature type="compositionally biased region" description="Polar residues" evidence="1">
    <location>
        <begin position="306"/>
        <end position="318"/>
    </location>
</feature>
<proteinExistence type="predicted"/>
<feature type="compositionally biased region" description="Low complexity" evidence="1">
    <location>
        <begin position="13"/>
        <end position="30"/>
    </location>
</feature>
<dbReference type="AlphaFoldDB" id="A0A1W5DC97"/>
<protein>
    <recommendedName>
        <fullName evidence="2">Nitrogen regulatory protein areA GATA-like domain-containing protein</fullName>
    </recommendedName>
</protein>
<dbReference type="GO" id="GO:0042149">
    <property type="term" value="P:cellular response to glucose starvation"/>
    <property type="evidence" value="ECO:0007669"/>
    <property type="project" value="TreeGrafter"/>
</dbReference>
<reference evidence="4" key="1">
    <citation type="submission" date="2017-03" db="EMBL/GenBank/DDBJ databases">
        <authorList>
            <person name="Sharma R."/>
            <person name="Thines M."/>
        </authorList>
    </citation>
    <scope>NUCLEOTIDE SEQUENCE [LARGE SCALE GENOMIC DNA]</scope>
</reference>
<dbReference type="InterPro" id="IPR052292">
    <property type="entry name" value="Glucose_repression_reg"/>
</dbReference>
<organism evidence="3 4">
    <name type="scientific">Lasallia pustulata</name>
    <dbReference type="NCBI Taxonomy" id="136370"/>
    <lineage>
        <taxon>Eukaryota</taxon>
        <taxon>Fungi</taxon>
        <taxon>Dikarya</taxon>
        <taxon>Ascomycota</taxon>
        <taxon>Pezizomycotina</taxon>
        <taxon>Lecanoromycetes</taxon>
        <taxon>OSLEUM clade</taxon>
        <taxon>Umbilicariomycetidae</taxon>
        <taxon>Umbilicariales</taxon>
        <taxon>Umbilicariaceae</taxon>
        <taxon>Lasallia</taxon>
    </lineage>
</organism>
<dbReference type="EMBL" id="FWEW01003741">
    <property type="protein sequence ID" value="SLM40661.1"/>
    <property type="molecule type" value="Genomic_DNA"/>
</dbReference>
<dbReference type="PANTHER" id="PTHR28051">
    <property type="entry name" value="PROTEIN MTL1-RELATED"/>
    <property type="match status" value="1"/>
</dbReference>
<feature type="region of interest" description="Disordered" evidence="1">
    <location>
        <begin position="524"/>
        <end position="547"/>
    </location>
</feature>
<sequence>MTEVLSYSPQTDGSSHLGSTSLRRSSSQTSFFLNHPPSLSRSSNLQSTYPSSGYDIRLPNSIPSSAPSSPRLAQAEFSIQSSYLSTPSSSLSLDVQCDNEDHDILFPSYNDGGYYEQKVEQLPPPPPLLPAGPQLSDHPQSAGLCDTPLMTKAPTLTVTSRPNLSEPMPLAGDDTAVRSEPSRHVDYLSHDWKEEDIWSSWRHIVTKRKVYKNSPRLENASWRSWAKSKNRLKTVSPEKLNWLKDHDVTWLYGPLQTDIRKSFHADSAPPASQISRTNSFTSKKPILKKRSLSEVMLQRSISSSTLMKQATDALQAQSPEKRTRDRPSLSSLSDGAVPSFILNSNPTTPGVGDLTESSTALQSASSSGGRSPGERRHIHFNDEVEQCIAINKDGDEAEEYFNIHDDDSSDDDGVIMMKSVPGRAKLSNRSTPRNSFSHESKTIAMLPSTTLKYRSDTPELVEPPSNQNRGFWDTAPKMAPSPSQETLRPSKPSTNFLLDDEDEEDLSWQPSGARRDSIFVHHDRLGTSRETEDENESPGLRRTPSGMFMPYEEDEDDVVAAGLFGRVVDTVNTAKDIAHVIWNVGWRR</sequence>
<keyword evidence="4" id="KW-1185">Reference proteome</keyword>
<dbReference type="GO" id="GO:0007039">
    <property type="term" value="P:protein catabolic process in the vacuole"/>
    <property type="evidence" value="ECO:0007669"/>
    <property type="project" value="TreeGrafter"/>
</dbReference>
<dbReference type="InterPro" id="IPR013860">
    <property type="entry name" value="AreA_GATA"/>
</dbReference>
<feature type="compositionally biased region" description="Polar residues" evidence="1">
    <location>
        <begin position="37"/>
        <end position="51"/>
    </location>
</feature>
<evidence type="ECO:0000313" key="3">
    <source>
        <dbReference type="EMBL" id="SLM40661.1"/>
    </source>
</evidence>
<feature type="domain" description="Nitrogen regulatory protein areA GATA-like" evidence="2">
    <location>
        <begin position="200"/>
        <end position="227"/>
    </location>
</feature>
<dbReference type="PANTHER" id="PTHR28051:SF1">
    <property type="entry name" value="PROTEIN MTL1-RELATED"/>
    <property type="match status" value="1"/>
</dbReference>
<feature type="compositionally biased region" description="Polar residues" evidence="1">
    <location>
        <begin position="481"/>
        <end position="496"/>
    </location>
</feature>
<evidence type="ECO:0000259" key="2">
    <source>
        <dbReference type="Pfam" id="PF08550"/>
    </source>
</evidence>
<dbReference type="Proteomes" id="UP000192927">
    <property type="component" value="Unassembled WGS sequence"/>
</dbReference>
<accession>A0A1W5DC97</accession>
<dbReference type="GO" id="GO:0005773">
    <property type="term" value="C:vacuole"/>
    <property type="evidence" value="ECO:0007669"/>
    <property type="project" value="GOC"/>
</dbReference>